<dbReference type="Proteomes" id="UP000502504">
    <property type="component" value="Chromosome"/>
</dbReference>
<dbReference type="EMBL" id="LHQL01000011">
    <property type="protein sequence ID" value="OOQ49444.1"/>
    <property type="molecule type" value="Genomic_DNA"/>
</dbReference>
<proteinExistence type="predicted"/>
<evidence type="ECO:0000313" key="2">
    <source>
        <dbReference type="EMBL" id="QIT46400.1"/>
    </source>
</evidence>
<gene>
    <name evidence="1" type="ORF">AFM16_24695</name>
    <name evidence="2" type="ORF">HCX60_25115</name>
</gene>
<evidence type="ECO:0000313" key="3">
    <source>
        <dbReference type="Proteomes" id="UP000190306"/>
    </source>
</evidence>
<sequence length="100" mass="11088">MSWSRYSFEDIKSQEGWKPEGGALYVLREGAGLHLTAVFRCKIEGSRQEQELGLPLKVETRVSNIPDFDTKLLGELTAGLARNLTKRLPCTNGPEIPSAL</sequence>
<accession>A0AAE7CM98</accession>
<dbReference type="EMBL" id="CP050692">
    <property type="protein sequence ID" value="QIT46400.1"/>
    <property type="molecule type" value="Genomic_DNA"/>
</dbReference>
<reference evidence="1 3" key="1">
    <citation type="submission" date="2015-07" db="EMBL/GenBank/DDBJ databases">
        <title>Draft Genome Sequence of Streptomyces antibioticus, IMRU 3720 reveals insights in the evolution of actinomycin biosynthetic gene clusters in Streptomyces.</title>
        <authorList>
            <person name="Crnovcic I."/>
            <person name="Ruckert C."/>
            <person name="Kalinowksi J."/>
            <person name="Keller U."/>
        </authorList>
    </citation>
    <scope>NUCLEOTIDE SEQUENCE [LARGE SCALE GENOMIC DNA]</scope>
    <source>
        <strain evidence="1 3">DSM 41481</strain>
    </source>
</reference>
<organism evidence="2 4">
    <name type="scientific">Streptomyces antibioticus</name>
    <dbReference type="NCBI Taxonomy" id="1890"/>
    <lineage>
        <taxon>Bacteria</taxon>
        <taxon>Bacillati</taxon>
        <taxon>Actinomycetota</taxon>
        <taxon>Actinomycetes</taxon>
        <taxon>Kitasatosporales</taxon>
        <taxon>Streptomycetaceae</taxon>
        <taxon>Streptomyces</taxon>
    </lineage>
</organism>
<reference evidence="2 4" key="2">
    <citation type="submission" date="2020-03" db="EMBL/GenBank/DDBJ databases">
        <title>Is there a link between lipid content and antibiotic production in Streptomyces?</title>
        <authorList>
            <person name="David M."/>
            <person name="Lejeune C."/>
            <person name="Abreu S."/>
            <person name="Thibessard A."/>
            <person name="Leblond P."/>
            <person name="Chaminade P."/>
            <person name="Virolle M.-J."/>
        </authorList>
    </citation>
    <scope>NUCLEOTIDE SEQUENCE [LARGE SCALE GENOMIC DNA]</scope>
    <source>
        <strain evidence="2 4">DSM 41481</strain>
    </source>
</reference>
<dbReference type="AlphaFoldDB" id="A0AAE7CM98"/>
<keyword evidence="3" id="KW-1185">Reference proteome</keyword>
<evidence type="ECO:0000313" key="1">
    <source>
        <dbReference type="EMBL" id="OOQ49444.1"/>
    </source>
</evidence>
<dbReference type="RefSeq" id="WP_078634683.1">
    <property type="nucleotide sequence ID" value="NZ_CM007717.1"/>
</dbReference>
<dbReference type="Proteomes" id="UP000190306">
    <property type="component" value="Chromosome"/>
</dbReference>
<name>A0AAE7CM98_STRAT</name>
<evidence type="ECO:0000313" key="4">
    <source>
        <dbReference type="Proteomes" id="UP000502504"/>
    </source>
</evidence>
<protein>
    <submittedName>
        <fullName evidence="2">Uncharacterized protein</fullName>
    </submittedName>
</protein>